<evidence type="ECO:0000256" key="2">
    <source>
        <dbReference type="ARBA" id="ARBA00009063"/>
    </source>
</evidence>
<reference evidence="7" key="1">
    <citation type="submission" date="2022-12" db="EMBL/GenBank/DDBJ databases">
        <title>Chromosome-level genome assembly of the bean flower thrips Megalurothrips usitatus.</title>
        <authorList>
            <person name="Ma L."/>
            <person name="Liu Q."/>
            <person name="Li H."/>
            <person name="Cai W."/>
        </authorList>
    </citation>
    <scope>NUCLEOTIDE SEQUENCE</scope>
    <source>
        <strain evidence="7">Cailab_2022a</strain>
    </source>
</reference>
<dbReference type="GO" id="GO:0012505">
    <property type="term" value="C:endomembrane system"/>
    <property type="evidence" value="ECO:0007669"/>
    <property type="project" value="TreeGrafter"/>
</dbReference>
<accession>A0AAV7XGU9</accession>
<evidence type="ECO:0000313" key="7">
    <source>
        <dbReference type="EMBL" id="KAJ1523852.1"/>
    </source>
</evidence>
<dbReference type="PANTHER" id="PTHR19957:SF38">
    <property type="entry name" value="LD27581P"/>
    <property type="match status" value="1"/>
</dbReference>
<dbReference type="GO" id="GO:0005484">
    <property type="term" value="F:SNAP receptor activity"/>
    <property type="evidence" value="ECO:0007669"/>
    <property type="project" value="InterPro"/>
</dbReference>
<comment type="similarity">
    <text evidence="2">Belongs to the syntaxin family.</text>
</comment>
<dbReference type="EMBL" id="JAPTSV010000009">
    <property type="protein sequence ID" value="KAJ1523852.1"/>
    <property type="molecule type" value="Genomic_DNA"/>
</dbReference>
<sequence>MDQSLSRNGSQRRYGATDGVPGVAFAGGFAHGGLAGGGLAGDSNVSQFSPTELYNLCENITTNIYTINNGRKTVAKELRSIGTIKDTQGLRDQIHVTHVSCNEVIAQTTIELARLTEVVRKGNKEQKLQADRLREQFSQAVTNYCQNQKEISEKMKQYPPVTSPGSADPDVTEDDSERLLSMERRHQAQKMMQQELEFESGLMEERAQRIQSIENDIIDVNQIMRDLSKMVYEQGQAVESIEENVESVHGNVELGRQELQKAAEYVHKRRRKLVCLLMTAMIIACILGVIIYVSVKR</sequence>
<dbReference type="PROSITE" id="PS50192">
    <property type="entry name" value="T_SNARE"/>
    <property type="match status" value="1"/>
</dbReference>
<dbReference type="Proteomes" id="UP001075354">
    <property type="component" value="Chromosome 9"/>
</dbReference>
<dbReference type="SMART" id="SM00397">
    <property type="entry name" value="t_SNARE"/>
    <property type="match status" value="1"/>
</dbReference>
<dbReference type="GO" id="GO:0031201">
    <property type="term" value="C:SNARE complex"/>
    <property type="evidence" value="ECO:0007669"/>
    <property type="project" value="TreeGrafter"/>
</dbReference>
<dbReference type="Pfam" id="PF14523">
    <property type="entry name" value="Syntaxin_2"/>
    <property type="match status" value="1"/>
</dbReference>
<evidence type="ECO:0000256" key="4">
    <source>
        <dbReference type="SAM" id="MobiDB-lite"/>
    </source>
</evidence>
<keyword evidence="5" id="KW-0812">Transmembrane</keyword>
<gene>
    <name evidence="7" type="ORF">ONE63_010408</name>
</gene>
<dbReference type="InterPro" id="IPR006011">
    <property type="entry name" value="Syntaxin_N"/>
</dbReference>
<dbReference type="AlphaFoldDB" id="A0AAV7XGU9"/>
<dbReference type="GO" id="GO:0048278">
    <property type="term" value="P:vesicle docking"/>
    <property type="evidence" value="ECO:0007669"/>
    <property type="project" value="TreeGrafter"/>
</dbReference>
<feature type="transmembrane region" description="Helical" evidence="5">
    <location>
        <begin position="273"/>
        <end position="295"/>
    </location>
</feature>
<keyword evidence="3" id="KW-0813">Transport</keyword>
<dbReference type="InterPro" id="IPR010989">
    <property type="entry name" value="SNARE"/>
</dbReference>
<feature type="domain" description="T-SNARE coiled-coil homology" evidence="6">
    <location>
        <begin position="200"/>
        <end position="262"/>
    </location>
</feature>
<evidence type="ECO:0000256" key="1">
    <source>
        <dbReference type="ARBA" id="ARBA00004211"/>
    </source>
</evidence>
<organism evidence="7 8">
    <name type="scientific">Megalurothrips usitatus</name>
    <name type="common">bean blossom thrips</name>
    <dbReference type="NCBI Taxonomy" id="439358"/>
    <lineage>
        <taxon>Eukaryota</taxon>
        <taxon>Metazoa</taxon>
        <taxon>Ecdysozoa</taxon>
        <taxon>Arthropoda</taxon>
        <taxon>Hexapoda</taxon>
        <taxon>Insecta</taxon>
        <taxon>Pterygota</taxon>
        <taxon>Neoptera</taxon>
        <taxon>Paraneoptera</taxon>
        <taxon>Thysanoptera</taxon>
        <taxon>Terebrantia</taxon>
        <taxon>Thripoidea</taxon>
        <taxon>Thripidae</taxon>
        <taxon>Megalurothrips</taxon>
    </lineage>
</organism>
<dbReference type="GO" id="GO:0006886">
    <property type="term" value="P:intracellular protein transport"/>
    <property type="evidence" value="ECO:0007669"/>
    <property type="project" value="InterPro"/>
</dbReference>
<dbReference type="Pfam" id="PF05739">
    <property type="entry name" value="SNARE"/>
    <property type="match status" value="1"/>
</dbReference>
<dbReference type="InterPro" id="IPR045242">
    <property type="entry name" value="Syntaxin"/>
</dbReference>
<keyword evidence="5" id="KW-0472">Membrane</keyword>
<dbReference type="GO" id="GO:0006906">
    <property type="term" value="P:vesicle fusion"/>
    <property type="evidence" value="ECO:0007669"/>
    <property type="project" value="TreeGrafter"/>
</dbReference>
<dbReference type="InterPro" id="IPR006012">
    <property type="entry name" value="Syntaxin/epimorphin_CS"/>
</dbReference>
<comment type="caution">
    <text evidence="7">The sequence shown here is derived from an EMBL/GenBank/DDBJ whole genome shotgun (WGS) entry which is preliminary data.</text>
</comment>
<evidence type="ECO:0000313" key="8">
    <source>
        <dbReference type="Proteomes" id="UP001075354"/>
    </source>
</evidence>
<dbReference type="PROSITE" id="PS00914">
    <property type="entry name" value="SYNTAXIN"/>
    <property type="match status" value="1"/>
</dbReference>
<dbReference type="CDD" id="cd15847">
    <property type="entry name" value="SNARE_syntaxin7_like"/>
    <property type="match status" value="1"/>
</dbReference>
<evidence type="ECO:0000256" key="3">
    <source>
        <dbReference type="ARBA" id="ARBA00022775"/>
    </source>
</evidence>
<dbReference type="PANTHER" id="PTHR19957">
    <property type="entry name" value="SYNTAXIN"/>
    <property type="match status" value="1"/>
</dbReference>
<keyword evidence="3" id="KW-0532">Neurotransmitter transport</keyword>
<evidence type="ECO:0000256" key="5">
    <source>
        <dbReference type="SAM" id="Phobius"/>
    </source>
</evidence>
<proteinExistence type="inferred from homology"/>
<dbReference type="Gene3D" id="1.20.58.70">
    <property type="match status" value="1"/>
</dbReference>
<dbReference type="SUPFAM" id="SSF47661">
    <property type="entry name" value="t-snare proteins"/>
    <property type="match status" value="1"/>
</dbReference>
<evidence type="ECO:0000259" key="6">
    <source>
        <dbReference type="PROSITE" id="PS50192"/>
    </source>
</evidence>
<keyword evidence="8" id="KW-1185">Reference proteome</keyword>
<dbReference type="GO" id="GO:0000149">
    <property type="term" value="F:SNARE binding"/>
    <property type="evidence" value="ECO:0007669"/>
    <property type="project" value="TreeGrafter"/>
</dbReference>
<name>A0AAV7XGU9_9NEOP</name>
<dbReference type="GO" id="GO:0006836">
    <property type="term" value="P:neurotransmitter transport"/>
    <property type="evidence" value="ECO:0007669"/>
    <property type="project" value="UniProtKB-KW"/>
</dbReference>
<keyword evidence="5" id="KW-1133">Transmembrane helix</keyword>
<protein>
    <recommendedName>
        <fullName evidence="6">t-SNARE coiled-coil homology domain-containing protein</fullName>
    </recommendedName>
</protein>
<comment type="subcellular location">
    <subcellularLocation>
        <location evidence="1">Membrane</location>
        <topology evidence="1">Single-pass type IV membrane protein</topology>
    </subcellularLocation>
</comment>
<dbReference type="InterPro" id="IPR000727">
    <property type="entry name" value="T_SNARE_dom"/>
</dbReference>
<feature type="region of interest" description="Disordered" evidence="4">
    <location>
        <begin position="154"/>
        <end position="175"/>
    </location>
</feature>
<dbReference type="Gene3D" id="1.20.5.110">
    <property type="match status" value="1"/>
</dbReference>